<dbReference type="InterPro" id="IPR020825">
    <property type="entry name" value="Phe-tRNA_synthase-like_B3/B4"/>
</dbReference>
<dbReference type="SUPFAM" id="SSF55681">
    <property type="entry name" value="Class II aaRS and biotin synthetases"/>
    <property type="match status" value="1"/>
</dbReference>
<keyword evidence="4 15" id="KW-0963">Cytoplasm</keyword>
<keyword evidence="8 15" id="KW-0547">Nucleotide-binding</keyword>
<keyword evidence="5 16" id="KW-0820">tRNA-binding</keyword>
<name>A0A831UDP9_GEOME</name>
<protein>
    <recommendedName>
        <fullName evidence="15">Phenylalanine--tRNA ligase beta subunit</fullName>
        <ecNumber evidence="15">6.1.1.20</ecNumber>
    </recommendedName>
    <alternativeName>
        <fullName evidence="15">Phenylalanyl-tRNA synthetase beta subunit</fullName>
        <shortName evidence="15">PheRS</shortName>
    </alternativeName>
</protein>
<evidence type="ECO:0000256" key="2">
    <source>
        <dbReference type="ARBA" id="ARBA00008653"/>
    </source>
</evidence>
<keyword evidence="12 15" id="KW-0648">Protein biosynthesis</keyword>
<comment type="cofactor">
    <cofactor evidence="15">
        <name>Mg(2+)</name>
        <dbReference type="ChEBI" id="CHEBI:18420"/>
    </cofactor>
    <text evidence="15">Binds 2 magnesium ions per tetramer.</text>
</comment>
<accession>A0A831UDP9</accession>
<gene>
    <name evidence="15" type="primary">pheT</name>
    <name evidence="20" type="ORF">ENQ87_11630</name>
</gene>
<feature type="domain" description="TRNA-binding" evidence="17">
    <location>
        <begin position="39"/>
        <end position="147"/>
    </location>
</feature>
<dbReference type="FunFam" id="3.30.56.10:FF:000002">
    <property type="entry name" value="Phenylalanine--tRNA ligase beta subunit"/>
    <property type="match status" value="1"/>
</dbReference>
<dbReference type="InterPro" id="IPR002547">
    <property type="entry name" value="tRNA-bd_dom"/>
</dbReference>
<organism evidence="20">
    <name type="scientific">Geobacter metallireducens</name>
    <dbReference type="NCBI Taxonomy" id="28232"/>
    <lineage>
        <taxon>Bacteria</taxon>
        <taxon>Pseudomonadati</taxon>
        <taxon>Thermodesulfobacteriota</taxon>
        <taxon>Desulfuromonadia</taxon>
        <taxon>Geobacterales</taxon>
        <taxon>Geobacteraceae</taxon>
        <taxon>Geobacter</taxon>
    </lineage>
</organism>
<dbReference type="InterPro" id="IPR005121">
    <property type="entry name" value="Fdx_antiC-bd"/>
</dbReference>
<dbReference type="PROSITE" id="PS50886">
    <property type="entry name" value="TRBD"/>
    <property type="match status" value="1"/>
</dbReference>
<dbReference type="Pfam" id="PF03484">
    <property type="entry name" value="B5"/>
    <property type="match status" value="1"/>
</dbReference>
<keyword evidence="10 15" id="KW-0460">Magnesium</keyword>
<dbReference type="InterPro" id="IPR004532">
    <property type="entry name" value="Phe-tRNA-ligase_IIc_bsu_bact"/>
</dbReference>
<dbReference type="Pfam" id="PF03147">
    <property type="entry name" value="FDX-ACB"/>
    <property type="match status" value="1"/>
</dbReference>
<dbReference type="Pfam" id="PF01588">
    <property type="entry name" value="tRNA_bind"/>
    <property type="match status" value="1"/>
</dbReference>
<dbReference type="InterPro" id="IPR005146">
    <property type="entry name" value="B3/B4_tRNA-bd"/>
</dbReference>
<comment type="subunit">
    <text evidence="3 15">Tetramer of two alpha and two beta subunits.</text>
</comment>
<feature type="binding site" evidence="15">
    <location>
        <position position="455"/>
    </location>
    <ligand>
        <name>Mg(2+)</name>
        <dbReference type="ChEBI" id="CHEBI:18420"/>
        <note>shared with alpha subunit</note>
    </ligand>
</feature>
<dbReference type="GO" id="GO:0000287">
    <property type="term" value="F:magnesium ion binding"/>
    <property type="evidence" value="ECO:0007669"/>
    <property type="project" value="UniProtKB-UniRule"/>
</dbReference>
<keyword evidence="13 15" id="KW-0030">Aminoacyl-tRNA synthetase</keyword>
<dbReference type="AlphaFoldDB" id="A0A831UDP9"/>
<evidence type="ECO:0000256" key="12">
    <source>
        <dbReference type="ARBA" id="ARBA00022917"/>
    </source>
</evidence>
<keyword evidence="7 15" id="KW-0479">Metal-binding</keyword>
<evidence type="ECO:0000256" key="9">
    <source>
        <dbReference type="ARBA" id="ARBA00022840"/>
    </source>
</evidence>
<dbReference type="GO" id="GO:0006432">
    <property type="term" value="P:phenylalanyl-tRNA aminoacylation"/>
    <property type="evidence" value="ECO:0007669"/>
    <property type="project" value="UniProtKB-UniRule"/>
</dbReference>
<dbReference type="EC" id="6.1.1.20" evidence="15"/>
<dbReference type="PROSITE" id="PS51483">
    <property type="entry name" value="B5"/>
    <property type="match status" value="1"/>
</dbReference>
<feature type="domain" description="FDX-ACB" evidence="18">
    <location>
        <begin position="708"/>
        <end position="801"/>
    </location>
</feature>
<evidence type="ECO:0000256" key="1">
    <source>
        <dbReference type="ARBA" id="ARBA00004496"/>
    </source>
</evidence>
<keyword evidence="11 16" id="KW-0694">RNA-binding</keyword>
<dbReference type="SUPFAM" id="SSF56037">
    <property type="entry name" value="PheT/TilS domain"/>
    <property type="match status" value="1"/>
</dbReference>
<feature type="binding site" evidence="15">
    <location>
        <position position="465"/>
    </location>
    <ligand>
        <name>Mg(2+)</name>
        <dbReference type="ChEBI" id="CHEBI:18420"/>
        <note>shared with alpha subunit</note>
    </ligand>
</feature>
<comment type="caution">
    <text evidence="20">The sequence shown here is derived from an EMBL/GenBank/DDBJ whole genome shotgun (WGS) entry which is preliminary data.</text>
</comment>
<keyword evidence="9 15" id="KW-0067">ATP-binding</keyword>
<dbReference type="PANTHER" id="PTHR10947">
    <property type="entry name" value="PHENYLALANYL-TRNA SYNTHETASE BETA CHAIN AND LEUCINE-RICH REPEAT-CONTAINING PROTEIN 47"/>
    <property type="match status" value="1"/>
</dbReference>
<dbReference type="GO" id="GO:0009328">
    <property type="term" value="C:phenylalanine-tRNA ligase complex"/>
    <property type="evidence" value="ECO:0007669"/>
    <property type="project" value="TreeGrafter"/>
</dbReference>
<dbReference type="CDD" id="cd00769">
    <property type="entry name" value="PheRS_beta_core"/>
    <property type="match status" value="1"/>
</dbReference>
<dbReference type="SUPFAM" id="SSF46955">
    <property type="entry name" value="Putative DNA-binding domain"/>
    <property type="match status" value="1"/>
</dbReference>
<dbReference type="GO" id="GO:0005524">
    <property type="term" value="F:ATP binding"/>
    <property type="evidence" value="ECO:0007669"/>
    <property type="project" value="UniProtKB-UniRule"/>
</dbReference>
<comment type="subcellular location">
    <subcellularLocation>
        <location evidence="1 15">Cytoplasm</location>
    </subcellularLocation>
</comment>
<dbReference type="InterPro" id="IPR033714">
    <property type="entry name" value="tRNA_bind_bactPheRS"/>
</dbReference>
<evidence type="ECO:0000313" key="20">
    <source>
        <dbReference type="EMBL" id="HEN42996.1"/>
    </source>
</evidence>
<dbReference type="CDD" id="cd02796">
    <property type="entry name" value="tRNA_bind_bactPheRS"/>
    <property type="match status" value="1"/>
</dbReference>
<evidence type="ECO:0000256" key="13">
    <source>
        <dbReference type="ARBA" id="ARBA00023146"/>
    </source>
</evidence>
<evidence type="ECO:0000256" key="10">
    <source>
        <dbReference type="ARBA" id="ARBA00022842"/>
    </source>
</evidence>
<dbReference type="EMBL" id="DSOV01000051">
    <property type="protein sequence ID" value="HEN42996.1"/>
    <property type="molecule type" value="Genomic_DNA"/>
</dbReference>
<evidence type="ECO:0000256" key="14">
    <source>
        <dbReference type="ARBA" id="ARBA00049255"/>
    </source>
</evidence>
<dbReference type="Gene3D" id="3.30.930.10">
    <property type="entry name" value="Bira Bifunctional Protein, Domain 2"/>
    <property type="match status" value="1"/>
</dbReference>
<sequence>MIVTYNWLKEFVDFDLGPQELADLLTMLGLEVEGVRHVGGGLDDVVVAVVEEKSQHPNADKLSLCKVNNGRETLAVVCGAQNFKAGDKVALAQIGAVLPGDFKIKRSKIRGEESCGMLCSEKELGLAAESAGIIVLPADLPLGVPVFDALGLKDTIFEIGLTPNRADCLSVVGIAREIAAKLGVAVKYSRPAVKESGTPVNECARVIVEDSDLCPRYTARYISGCSVKPSPAWLVRRLEAVGMRSINNVVDVTNYVLMEYGHPLHAFDADLLAGGTIVVRRAAEGESFTTLDGQERILTGADLTIRDGEKGVALAGIMGGENSEIRQETSNILLESAYFNPSAIRRTSKRLGLHTESSHRFERGADVDILVTALDRAASLIAELGGGEVAAGVIDVCPNPLPRRTVRFRVDQCNRLLGIQLPAEEMEAIFGRLEFTVKVIEPGLFDVGIPSFRVDIEREIDLIEEVARLSGYNTIPVTMPRARVFSDRPTRHQRLEKRLRNLMVGQGFSEVITFSFMTPTVLDKLLLAENDPRRSVVRLRNPLVEEQSVMRTTLLPGLLQTALRNMNYRMLTLRLFELRRVYLPVEGQELPKEPLHLAGIMTGARYREGWNQERQQVDFYDVKGVVEHILEEFAVGPVSFVQDRLDSYFHPGKSCSVLRGSELLGSFGELHPDVQDNFGIDQPVYYLELDFEKLALASSDSVAITPPSRFPDTFRDVAMLVTDETPAAAILDCIGGLKIREVECAEIFDLYKGAHVPEGFKSIAVRIRYRSQEKTLTDDEVAPLHKRIVDTLVKKLEVTIR</sequence>
<dbReference type="GO" id="GO:0004826">
    <property type="term" value="F:phenylalanine-tRNA ligase activity"/>
    <property type="evidence" value="ECO:0007669"/>
    <property type="project" value="UniProtKB-UniRule"/>
</dbReference>
<evidence type="ECO:0000256" key="8">
    <source>
        <dbReference type="ARBA" id="ARBA00022741"/>
    </source>
</evidence>
<evidence type="ECO:0000259" key="18">
    <source>
        <dbReference type="PROSITE" id="PS51447"/>
    </source>
</evidence>
<evidence type="ECO:0000256" key="3">
    <source>
        <dbReference type="ARBA" id="ARBA00011209"/>
    </source>
</evidence>
<proteinExistence type="inferred from homology"/>
<evidence type="ECO:0000256" key="5">
    <source>
        <dbReference type="ARBA" id="ARBA00022555"/>
    </source>
</evidence>
<dbReference type="InterPro" id="IPR045060">
    <property type="entry name" value="Phe-tRNA-ligase_IIc_bsu"/>
</dbReference>
<dbReference type="InterPro" id="IPR012340">
    <property type="entry name" value="NA-bd_OB-fold"/>
</dbReference>
<dbReference type="FunFam" id="3.30.930.10:FF:000022">
    <property type="entry name" value="Phenylalanine--tRNA ligase beta subunit"/>
    <property type="match status" value="1"/>
</dbReference>
<dbReference type="HAMAP" id="MF_00283">
    <property type="entry name" value="Phe_tRNA_synth_beta1"/>
    <property type="match status" value="1"/>
</dbReference>
<evidence type="ECO:0000256" key="7">
    <source>
        <dbReference type="ARBA" id="ARBA00022723"/>
    </source>
</evidence>
<dbReference type="FunFam" id="3.50.40.10:FF:000001">
    <property type="entry name" value="Phenylalanine--tRNA ligase beta subunit"/>
    <property type="match status" value="1"/>
</dbReference>
<comment type="catalytic activity">
    <reaction evidence="14 15">
        <text>tRNA(Phe) + L-phenylalanine + ATP = L-phenylalanyl-tRNA(Phe) + AMP + diphosphate + H(+)</text>
        <dbReference type="Rhea" id="RHEA:19413"/>
        <dbReference type="Rhea" id="RHEA-COMP:9668"/>
        <dbReference type="Rhea" id="RHEA-COMP:9699"/>
        <dbReference type="ChEBI" id="CHEBI:15378"/>
        <dbReference type="ChEBI" id="CHEBI:30616"/>
        <dbReference type="ChEBI" id="CHEBI:33019"/>
        <dbReference type="ChEBI" id="CHEBI:58095"/>
        <dbReference type="ChEBI" id="CHEBI:78442"/>
        <dbReference type="ChEBI" id="CHEBI:78531"/>
        <dbReference type="ChEBI" id="CHEBI:456215"/>
        <dbReference type="EC" id="6.1.1.20"/>
    </reaction>
</comment>
<dbReference type="InterPro" id="IPR036690">
    <property type="entry name" value="Fdx_antiC-bd_sf"/>
</dbReference>
<dbReference type="Pfam" id="PF03483">
    <property type="entry name" value="B3_4"/>
    <property type="match status" value="1"/>
</dbReference>
<dbReference type="SUPFAM" id="SSF54991">
    <property type="entry name" value="Anticodon-binding domain of PheRS"/>
    <property type="match status" value="1"/>
</dbReference>
<evidence type="ECO:0000259" key="17">
    <source>
        <dbReference type="PROSITE" id="PS50886"/>
    </source>
</evidence>
<dbReference type="Gene3D" id="3.50.40.10">
    <property type="entry name" value="Phenylalanyl-trna Synthetase, Chain B, domain 3"/>
    <property type="match status" value="1"/>
</dbReference>
<dbReference type="NCBIfam" id="TIGR00472">
    <property type="entry name" value="pheT_bact"/>
    <property type="match status" value="1"/>
</dbReference>
<dbReference type="Gene3D" id="3.30.70.380">
    <property type="entry name" value="Ferrodoxin-fold anticodon-binding domain"/>
    <property type="match status" value="1"/>
</dbReference>
<keyword evidence="6 15" id="KW-0436">Ligase</keyword>
<feature type="domain" description="B5" evidence="19">
    <location>
        <begin position="401"/>
        <end position="477"/>
    </location>
</feature>
<dbReference type="InterPro" id="IPR005147">
    <property type="entry name" value="tRNA_synthase_B5-dom"/>
</dbReference>
<comment type="similarity">
    <text evidence="2 15">Belongs to the phenylalanyl-tRNA synthetase beta subunit family. Type 1 subfamily.</text>
</comment>
<feature type="binding site" evidence="15">
    <location>
        <position position="464"/>
    </location>
    <ligand>
        <name>Mg(2+)</name>
        <dbReference type="ChEBI" id="CHEBI:18420"/>
        <note>shared with alpha subunit</note>
    </ligand>
</feature>
<dbReference type="Gene3D" id="2.40.50.140">
    <property type="entry name" value="Nucleic acid-binding proteins"/>
    <property type="match status" value="1"/>
</dbReference>
<dbReference type="SUPFAM" id="SSF50249">
    <property type="entry name" value="Nucleic acid-binding proteins"/>
    <property type="match status" value="1"/>
</dbReference>
<dbReference type="InterPro" id="IPR045864">
    <property type="entry name" value="aa-tRNA-synth_II/BPL/LPL"/>
</dbReference>
<dbReference type="InterPro" id="IPR041616">
    <property type="entry name" value="PheRS_beta_core"/>
</dbReference>
<evidence type="ECO:0000256" key="11">
    <source>
        <dbReference type="ARBA" id="ARBA00022884"/>
    </source>
</evidence>
<dbReference type="PANTHER" id="PTHR10947:SF0">
    <property type="entry name" value="PHENYLALANINE--TRNA LIGASE BETA SUBUNIT"/>
    <property type="match status" value="1"/>
</dbReference>
<dbReference type="GO" id="GO:0000049">
    <property type="term" value="F:tRNA binding"/>
    <property type="evidence" value="ECO:0007669"/>
    <property type="project" value="UniProtKB-UniRule"/>
</dbReference>
<reference evidence="20" key="1">
    <citation type="journal article" date="2020" name="mSystems">
        <title>Genome- and Community-Level Interaction Insights into Carbon Utilization and Element Cycling Functions of Hydrothermarchaeota in Hydrothermal Sediment.</title>
        <authorList>
            <person name="Zhou Z."/>
            <person name="Liu Y."/>
            <person name="Xu W."/>
            <person name="Pan J."/>
            <person name="Luo Z.H."/>
            <person name="Li M."/>
        </authorList>
    </citation>
    <scope>NUCLEOTIDE SEQUENCE [LARGE SCALE GENOMIC DNA]</scope>
    <source>
        <strain evidence="20">SpSt-349</strain>
    </source>
</reference>
<dbReference type="InterPro" id="IPR009061">
    <property type="entry name" value="DNA-bd_dom_put_sf"/>
</dbReference>
<evidence type="ECO:0000256" key="6">
    <source>
        <dbReference type="ARBA" id="ARBA00022598"/>
    </source>
</evidence>
<evidence type="ECO:0000256" key="15">
    <source>
        <dbReference type="HAMAP-Rule" id="MF_00283"/>
    </source>
</evidence>
<dbReference type="PROSITE" id="PS51447">
    <property type="entry name" value="FDX_ACB"/>
    <property type="match status" value="1"/>
</dbReference>
<feature type="binding site" evidence="15">
    <location>
        <position position="461"/>
    </location>
    <ligand>
        <name>Mg(2+)</name>
        <dbReference type="ChEBI" id="CHEBI:18420"/>
        <note>shared with alpha subunit</note>
    </ligand>
</feature>
<dbReference type="FunFam" id="2.40.50.140:FF:000045">
    <property type="entry name" value="Phenylalanine--tRNA ligase beta subunit"/>
    <property type="match status" value="1"/>
</dbReference>
<dbReference type="SMART" id="SM00873">
    <property type="entry name" value="B3_4"/>
    <property type="match status" value="1"/>
</dbReference>
<dbReference type="NCBIfam" id="NF045760">
    <property type="entry name" value="YtpR"/>
    <property type="match status" value="1"/>
</dbReference>
<dbReference type="SMART" id="SM00874">
    <property type="entry name" value="B5"/>
    <property type="match status" value="1"/>
</dbReference>
<dbReference type="Pfam" id="PF17759">
    <property type="entry name" value="tRNA_synthFbeta"/>
    <property type="match status" value="1"/>
</dbReference>
<evidence type="ECO:0000256" key="4">
    <source>
        <dbReference type="ARBA" id="ARBA00022490"/>
    </source>
</evidence>
<dbReference type="Gene3D" id="3.30.56.10">
    <property type="match status" value="2"/>
</dbReference>
<evidence type="ECO:0000256" key="16">
    <source>
        <dbReference type="PROSITE-ProRule" id="PRU00209"/>
    </source>
</evidence>
<evidence type="ECO:0000259" key="19">
    <source>
        <dbReference type="PROSITE" id="PS51483"/>
    </source>
</evidence>
<dbReference type="SMART" id="SM00896">
    <property type="entry name" value="FDX-ACB"/>
    <property type="match status" value="1"/>
</dbReference>